<name>A0ABX0NS62_9BURK</name>
<comment type="caution">
    <text evidence="1">The sequence shown here is derived from an EMBL/GenBank/DDBJ whole genome shotgun (WGS) entry which is preliminary data.</text>
</comment>
<gene>
    <name evidence="1" type="ORF">F2P45_10985</name>
</gene>
<organism evidence="1 2">
    <name type="scientific">Massilia mucilaginosa</name>
    <dbReference type="NCBI Taxonomy" id="2609282"/>
    <lineage>
        <taxon>Bacteria</taxon>
        <taxon>Pseudomonadati</taxon>
        <taxon>Pseudomonadota</taxon>
        <taxon>Betaproteobacteria</taxon>
        <taxon>Burkholderiales</taxon>
        <taxon>Oxalobacteraceae</taxon>
        <taxon>Telluria group</taxon>
        <taxon>Massilia</taxon>
    </lineage>
</organism>
<reference evidence="1 2" key="1">
    <citation type="submission" date="2019-10" db="EMBL/GenBank/DDBJ databases">
        <title>Taxonomy of Antarctic Massilia spp.: description of Massilia rubra sp. nov., Massilia aquatica sp. nov., Massilia mucilaginosa sp. nov., Massilia frigida sp. nov. isolated from streams, lakes and regoliths.</title>
        <authorList>
            <person name="Holochova P."/>
            <person name="Sedlacek I."/>
            <person name="Kralova S."/>
            <person name="Maslanova I."/>
            <person name="Busse H.-J."/>
            <person name="Stankova E."/>
            <person name="Vrbovska V."/>
            <person name="Kovarovic V."/>
            <person name="Bartak M."/>
            <person name="Svec P."/>
            <person name="Pantucek R."/>
        </authorList>
    </citation>
    <scope>NUCLEOTIDE SEQUENCE [LARGE SCALE GENOMIC DNA]</scope>
    <source>
        <strain evidence="1 2">CCM 8733</strain>
    </source>
</reference>
<sequence length="210" mass="23332">MSVLIPPRWCGQKFFEASDLTAPRNHLGIAQQAVKIKQRMDWGGNDGFPTTGEATKYFQIHSRNLSDHADKRVIAWSTLYKINSCNNSPITNFADNETAQEWIYPNRQLDTSVTTSEFSHKPFPIPVYAAIFPTGDGDEGCLTNFCKPHIRAGLSGELLHHSLPRDLPQIAVSVLQCKPGRIKHNVLSKETGRTSVPFFIKGTEVPPSSA</sequence>
<keyword evidence="2" id="KW-1185">Reference proteome</keyword>
<accession>A0ABX0NS62</accession>
<dbReference type="EMBL" id="WHJH01000009">
    <property type="protein sequence ID" value="NHZ89535.1"/>
    <property type="molecule type" value="Genomic_DNA"/>
</dbReference>
<evidence type="ECO:0000313" key="2">
    <source>
        <dbReference type="Proteomes" id="UP000609726"/>
    </source>
</evidence>
<evidence type="ECO:0000313" key="1">
    <source>
        <dbReference type="EMBL" id="NHZ89535.1"/>
    </source>
</evidence>
<dbReference type="RefSeq" id="WP_166874172.1">
    <property type="nucleotide sequence ID" value="NZ_WHJH01000009.1"/>
</dbReference>
<protein>
    <submittedName>
        <fullName evidence="1">Uncharacterized protein</fullName>
    </submittedName>
</protein>
<proteinExistence type="predicted"/>
<dbReference type="Proteomes" id="UP000609726">
    <property type="component" value="Unassembled WGS sequence"/>
</dbReference>